<keyword evidence="2" id="KW-1185">Reference proteome</keyword>
<sequence>VDMEFDTGSTLVRSEVSFKMQMDGEGKTKKAAYMVKELDKVNLIPNSNVAIGFP</sequence>
<reference evidence="1 2" key="1">
    <citation type="journal article" date="2018" name="Front. Plant Sci.">
        <title>Red Clover (Trifolium pratense) and Zigzag Clover (T. medium) - A Picture of Genomic Similarities and Differences.</title>
        <authorList>
            <person name="Dluhosova J."/>
            <person name="Istvanek J."/>
            <person name="Nedelnik J."/>
            <person name="Repkova J."/>
        </authorList>
    </citation>
    <scope>NUCLEOTIDE SEQUENCE [LARGE SCALE GENOMIC DNA]</scope>
    <source>
        <strain evidence="2">cv. 10/8</strain>
        <tissue evidence="1">Leaf</tissue>
    </source>
</reference>
<comment type="caution">
    <text evidence="1">The sequence shown here is derived from an EMBL/GenBank/DDBJ whole genome shotgun (WGS) entry which is preliminary data.</text>
</comment>
<evidence type="ECO:0000313" key="1">
    <source>
        <dbReference type="EMBL" id="MCI24252.1"/>
    </source>
</evidence>
<proteinExistence type="predicted"/>
<feature type="non-terminal residue" evidence="1">
    <location>
        <position position="1"/>
    </location>
</feature>
<accession>A0A392QK73</accession>
<dbReference type="Proteomes" id="UP000265520">
    <property type="component" value="Unassembled WGS sequence"/>
</dbReference>
<name>A0A392QK73_9FABA</name>
<dbReference type="EMBL" id="LXQA010140459">
    <property type="protein sequence ID" value="MCI24252.1"/>
    <property type="molecule type" value="Genomic_DNA"/>
</dbReference>
<evidence type="ECO:0000313" key="2">
    <source>
        <dbReference type="Proteomes" id="UP000265520"/>
    </source>
</evidence>
<protein>
    <submittedName>
        <fullName evidence="1">Uncharacterized protein</fullName>
    </submittedName>
</protein>
<organism evidence="1 2">
    <name type="scientific">Trifolium medium</name>
    <dbReference type="NCBI Taxonomy" id="97028"/>
    <lineage>
        <taxon>Eukaryota</taxon>
        <taxon>Viridiplantae</taxon>
        <taxon>Streptophyta</taxon>
        <taxon>Embryophyta</taxon>
        <taxon>Tracheophyta</taxon>
        <taxon>Spermatophyta</taxon>
        <taxon>Magnoliopsida</taxon>
        <taxon>eudicotyledons</taxon>
        <taxon>Gunneridae</taxon>
        <taxon>Pentapetalae</taxon>
        <taxon>rosids</taxon>
        <taxon>fabids</taxon>
        <taxon>Fabales</taxon>
        <taxon>Fabaceae</taxon>
        <taxon>Papilionoideae</taxon>
        <taxon>50 kb inversion clade</taxon>
        <taxon>NPAAA clade</taxon>
        <taxon>Hologalegina</taxon>
        <taxon>IRL clade</taxon>
        <taxon>Trifolieae</taxon>
        <taxon>Trifolium</taxon>
    </lineage>
</organism>
<dbReference type="AlphaFoldDB" id="A0A392QK73"/>